<dbReference type="GO" id="GO:0016787">
    <property type="term" value="F:hydrolase activity"/>
    <property type="evidence" value="ECO:0007669"/>
    <property type="project" value="UniProtKB-KW"/>
</dbReference>
<dbReference type="PANTHER" id="PTHR13754:SF13">
    <property type="entry name" value="METALLO-BETA-LACTAMASE SUPERFAMILY PROTEIN (AFU_ORTHOLOGUE AFUA_3G07630)"/>
    <property type="match status" value="1"/>
</dbReference>
<dbReference type="InterPro" id="IPR001279">
    <property type="entry name" value="Metallo-B-lactamas"/>
</dbReference>
<dbReference type="PANTHER" id="PTHR13754">
    <property type="entry name" value="METALLO-BETA-LACTAMASE SUPERFAMILY PROTEIN"/>
    <property type="match status" value="1"/>
</dbReference>
<gene>
    <name evidence="2" type="ORF">DPQ33_14180</name>
</gene>
<name>A0A7M3MC13_9BACT</name>
<dbReference type="GO" id="GO:0016740">
    <property type="term" value="F:transferase activity"/>
    <property type="evidence" value="ECO:0007669"/>
    <property type="project" value="TreeGrafter"/>
</dbReference>
<dbReference type="RefSeq" id="WP_144303889.1">
    <property type="nucleotide sequence ID" value="NZ_QMIE01000014.1"/>
</dbReference>
<evidence type="ECO:0000259" key="1">
    <source>
        <dbReference type="SMART" id="SM00849"/>
    </source>
</evidence>
<dbReference type="Gene3D" id="3.60.15.10">
    <property type="entry name" value="Ribonuclease Z/Hydroxyacylglutathione hydrolase-like"/>
    <property type="match status" value="1"/>
</dbReference>
<evidence type="ECO:0000313" key="3">
    <source>
        <dbReference type="Proteomes" id="UP000448292"/>
    </source>
</evidence>
<keyword evidence="3" id="KW-1185">Reference proteome</keyword>
<keyword evidence="2" id="KW-0378">Hydrolase</keyword>
<sequence length="286" mass="30463">MPARIIILSDNTPSPDGLAGEHGFSAAIYLEDGSLWLWDAGASDLAARNARALGVDVSLARGLALSHGHYDHTGGVEAFLDAGFTGSIHAHPESRTPRWSVRSERPARFIGWSEPQTGADRLRPVRGARILAADAQGKPLLTMITDILRLQGNVEHTAGFFHDADGTAPDTVQDDACLVLHTARGRVLVLGCCHSGMANTLEAAQTATADLPGESSGFECVLGGMHLMGLDDDQDEGITQTIAALVRHKVRTLRPGHCTGKPATRVLDKIYGESCHPLRVGADIRF</sequence>
<dbReference type="InterPro" id="IPR041712">
    <property type="entry name" value="DHPS-like_MBL-fold"/>
</dbReference>
<dbReference type="Proteomes" id="UP000448292">
    <property type="component" value="Unassembled WGS sequence"/>
</dbReference>
<dbReference type="SMART" id="SM00849">
    <property type="entry name" value="Lactamase_B"/>
    <property type="match status" value="1"/>
</dbReference>
<reference evidence="2 3" key="1">
    <citation type="submission" date="2018-06" db="EMBL/GenBank/DDBJ databases">
        <title>Complete genome of Desulfovibrio indonesiensis P37SLT.</title>
        <authorList>
            <person name="Crispim J.S."/>
            <person name="Vidigal P.M.P."/>
            <person name="Silva L.C.F."/>
            <person name="Laguardia C.N."/>
            <person name="Araujo L.C."/>
            <person name="Dias R.S."/>
            <person name="Sousa M.P."/>
            <person name="Paula S.O."/>
            <person name="Silva C."/>
        </authorList>
    </citation>
    <scope>NUCLEOTIDE SEQUENCE [LARGE SCALE GENOMIC DNA]</scope>
    <source>
        <strain evidence="2 3">P37SLT</strain>
    </source>
</reference>
<dbReference type="Pfam" id="PF00753">
    <property type="entry name" value="Lactamase_B"/>
    <property type="match status" value="1"/>
</dbReference>
<comment type="caution">
    <text evidence="2">The sequence shown here is derived from an EMBL/GenBank/DDBJ whole genome shotgun (WGS) entry which is preliminary data.</text>
</comment>
<dbReference type="CDD" id="cd07713">
    <property type="entry name" value="DHPS-like_MBL-fold"/>
    <property type="match status" value="1"/>
</dbReference>
<feature type="domain" description="Metallo-beta-lactamase" evidence="1">
    <location>
        <begin position="24"/>
        <end position="257"/>
    </location>
</feature>
<protein>
    <submittedName>
        <fullName evidence="2">MBL fold metallo-hydrolase</fullName>
    </submittedName>
</protein>
<organism evidence="2 3">
    <name type="scientific">Oceanidesulfovibrio indonesiensis</name>
    <dbReference type="NCBI Taxonomy" id="54767"/>
    <lineage>
        <taxon>Bacteria</taxon>
        <taxon>Pseudomonadati</taxon>
        <taxon>Thermodesulfobacteriota</taxon>
        <taxon>Desulfovibrionia</taxon>
        <taxon>Desulfovibrionales</taxon>
        <taxon>Desulfovibrionaceae</taxon>
        <taxon>Oceanidesulfovibrio</taxon>
    </lineage>
</organism>
<accession>A0A7M3MC13</accession>
<dbReference type="SUPFAM" id="SSF56281">
    <property type="entry name" value="Metallo-hydrolase/oxidoreductase"/>
    <property type="match status" value="1"/>
</dbReference>
<dbReference type="EMBL" id="QMIE01000014">
    <property type="protein sequence ID" value="TVM15848.1"/>
    <property type="molecule type" value="Genomic_DNA"/>
</dbReference>
<evidence type="ECO:0000313" key="2">
    <source>
        <dbReference type="EMBL" id="TVM15848.1"/>
    </source>
</evidence>
<dbReference type="AlphaFoldDB" id="A0A7M3MC13"/>
<dbReference type="InterPro" id="IPR052926">
    <property type="entry name" value="Metallo-beta-lactamase_dom"/>
</dbReference>
<proteinExistence type="predicted"/>
<dbReference type="InterPro" id="IPR036866">
    <property type="entry name" value="RibonucZ/Hydroxyglut_hydro"/>
</dbReference>
<dbReference type="OrthoDB" id="9803916at2"/>